<proteinExistence type="predicted"/>
<reference evidence="3" key="1">
    <citation type="journal article" date="2012" name="PLoS ONE">
        <title>Gene sets for utilization of primary and secondary nutrition supplies in the distal gut of endangered iberian lynx.</title>
        <authorList>
            <person name="Alcaide M."/>
            <person name="Messina E."/>
            <person name="Richter M."/>
            <person name="Bargiela R."/>
            <person name="Peplies J."/>
            <person name="Huws S.A."/>
            <person name="Newbold C.J."/>
            <person name="Golyshin P.N."/>
            <person name="Simon M.A."/>
            <person name="Lopez G."/>
            <person name="Yakimov M.M."/>
            <person name="Ferrer M."/>
        </authorList>
    </citation>
    <scope>NUCLEOTIDE SEQUENCE</scope>
</reference>
<name>J9H2Q1_9ZZZZ</name>
<gene>
    <name evidence="3" type="ORF">EVA_01737</name>
</gene>
<accession>J9H2Q1</accession>
<dbReference type="PROSITE" id="PS51257">
    <property type="entry name" value="PROKAR_LIPOPROTEIN"/>
    <property type="match status" value="1"/>
</dbReference>
<sequence length="497" mass="56341">MRIKFLSFIASFFIVSFVITSCLDEENNIELSKDATIHAFSLDTIGYGKTYKFTIDQLRGEIYNQDSLPVHADTIVDKILIKTLTTVSGIVTTKDKNGEDSIININDSIDLRKPMKIKVWSSEGLAEFNKTKTKEYTITVRIHRFDPDSLNWKHKGTMDPAATEAQKSVRLGNKVFTYFMQKGVLKVSVSSDMATWNTQIVEGIKQMPHSLMALNHCLLATTEKKLYVSEDGITWNPSDKIEGSVVALISQLPIKSQDDIQLTYIKEENGKRMMYAAQVSSSDEFSKETSLGETDSRFPVENLSYATFPKGKGFQNIVVGKHQPEITTTVDGKEVPATVSWGFDGTIWAEIGTTSSTGYCPGFNQPTVIFYNDRLYCWGEKFESIYVSDSEGFAWKKADKKFAFPMHNWFKSSITVSTPEKPEFRGRTNYSVIQDTEKQYIYILFGKEDNVSFKEKVTKKEGDKETTTTETRTYKHDSEVWSGRLNQLWFDLANAGK</sequence>
<feature type="domain" description="DUF6242" evidence="2">
    <location>
        <begin position="146"/>
        <end position="491"/>
    </location>
</feature>
<evidence type="ECO:0008006" key="4">
    <source>
        <dbReference type="Google" id="ProtNLM"/>
    </source>
</evidence>
<evidence type="ECO:0000313" key="3">
    <source>
        <dbReference type="EMBL" id="EJX10158.1"/>
    </source>
</evidence>
<organism evidence="3">
    <name type="scientific">gut metagenome</name>
    <dbReference type="NCBI Taxonomy" id="749906"/>
    <lineage>
        <taxon>unclassified sequences</taxon>
        <taxon>metagenomes</taxon>
        <taxon>organismal metagenomes</taxon>
    </lineage>
</organism>
<protein>
    <recommendedName>
        <fullName evidence="4">Lipoprotein</fullName>
    </recommendedName>
</protein>
<dbReference type="InterPro" id="IPR046209">
    <property type="entry name" value="DUF6242_N"/>
</dbReference>
<dbReference type="InterPro" id="IPR058667">
    <property type="entry name" value="DUF6242_C"/>
</dbReference>
<dbReference type="EMBL" id="AMCI01000241">
    <property type="protein sequence ID" value="EJX10158.1"/>
    <property type="molecule type" value="Genomic_DNA"/>
</dbReference>
<evidence type="ECO:0000259" key="2">
    <source>
        <dbReference type="Pfam" id="PF25852"/>
    </source>
</evidence>
<evidence type="ECO:0000259" key="1">
    <source>
        <dbReference type="Pfam" id="PF19755"/>
    </source>
</evidence>
<dbReference type="AlphaFoldDB" id="J9H2Q1"/>
<dbReference type="Pfam" id="PF19755">
    <property type="entry name" value="DUF6242"/>
    <property type="match status" value="1"/>
</dbReference>
<comment type="caution">
    <text evidence="3">The sequence shown here is derived from an EMBL/GenBank/DDBJ whole genome shotgun (WGS) entry which is preliminary data.</text>
</comment>
<dbReference type="Pfam" id="PF25852">
    <property type="entry name" value="DUF6242_C"/>
    <property type="match status" value="1"/>
</dbReference>
<feature type="domain" description="DUF6242" evidence="1">
    <location>
        <begin position="42"/>
        <end position="140"/>
    </location>
</feature>